<comment type="caution">
    <text evidence="2">The sequence shown here is derived from an EMBL/GenBank/DDBJ whole genome shotgun (WGS) entry which is preliminary data.</text>
</comment>
<dbReference type="Proteomes" id="UP000054988">
    <property type="component" value="Unassembled WGS sequence"/>
</dbReference>
<feature type="domain" description="Ricin B lectin" evidence="1">
    <location>
        <begin position="8"/>
        <end position="80"/>
    </location>
</feature>
<name>A0A0W0EVZ8_MONRR</name>
<gene>
    <name evidence="2" type="ORF">WG66_19162</name>
</gene>
<sequence length="267" mass="29024">MAPAEVVQSGGTYRIVNASSGTLLDLSQQDNRSVIGWPRNDAPNQHWTVVWAGNGWTFQSVSSNTFLGIEATPENGVPLIVKQEPTIWHIWHDQINSENYRVYIPNTTQNWDLYDYGNKRPGDPVTLWTNWNGVHQTWKFELPIPAAAATPNIFNGISAAPFVGAPAGAPVVVVAPEVKGTALPLWLRLAGIWLREGELLVIRLPESIEEGPIGDDESTPPLTLALDWTVDAPGEPTTPLNPEAVCVGMGIPPALLQIAPNSGRYVS</sequence>
<dbReference type="SUPFAM" id="SSF50370">
    <property type="entry name" value="Ricin B-like lectins"/>
    <property type="match status" value="1"/>
</dbReference>
<dbReference type="InterPro" id="IPR000772">
    <property type="entry name" value="Ricin_B_lectin"/>
</dbReference>
<organism evidence="2 3">
    <name type="scientific">Moniliophthora roreri</name>
    <name type="common">Frosty pod rot fungus</name>
    <name type="synonym">Monilia roreri</name>
    <dbReference type="NCBI Taxonomy" id="221103"/>
    <lineage>
        <taxon>Eukaryota</taxon>
        <taxon>Fungi</taxon>
        <taxon>Dikarya</taxon>
        <taxon>Basidiomycota</taxon>
        <taxon>Agaricomycotina</taxon>
        <taxon>Agaricomycetes</taxon>
        <taxon>Agaricomycetidae</taxon>
        <taxon>Agaricales</taxon>
        <taxon>Marasmiineae</taxon>
        <taxon>Marasmiaceae</taxon>
        <taxon>Moniliophthora</taxon>
    </lineage>
</organism>
<dbReference type="Pfam" id="PF14200">
    <property type="entry name" value="RicinB_lectin_2"/>
    <property type="match status" value="1"/>
</dbReference>
<dbReference type="InterPro" id="IPR035992">
    <property type="entry name" value="Ricin_B-like_lectins"/>
</dbReference>
<evidence type="ECO:0000313" key="2">
    <source>
        <dbReference type="EMBL" id="KTB28249.1"/>
    </source>
</evidence>
<proteinExistence type="predicted"/>
<reference evidence="2 3" key="1">
    <citation type="submission" date="2015-12" db="EMBL/GenBank/DDBJ databases">
        <title>Draft genome sequence of Moniliophthora roreri, the causal agent of frosty pod rot of cacao.</title>
        <authorList>
            <person name="Aime M.C."/>
            <person name="Diaz-Valderrama J.R."/>
            <person name="Kijpornyongpan T."/>
            <person name="Phillips-Mora W."/>
        </authorList>
    </citation>
    <scope>NUCLEOTIDE SEQUENCE [LARGE SCALE GENOMIC DNA]</scope>
    <source>
        <strain evidence="2 3">MCA 2952</strain>
    </source>
</reference>
<evidence type="ECO:0000259" key="1">
    <source>
        <dbReference type="Pfam" id="PF14200"/>
    </source>
</evidence>
<dbReference type="eggNOG" id="ENOG502SG4G">
    <property type="taxonomic scope" value="Eukaryota"/>
</dbReference>
<dbReference type="AlphaFoldDB" id="A0A0W0EVZ8"/>
<protein>
    <recommendedName>
        <fullName evidence="1">Ricin B lectin domain-containing protein</fullName>
    </recommendedName>
</protein>
<evidence type="ECO:0000313" key="3">
    <source>
        <dbReference type="Proteomes" id="UP000054988"/>
    </source>
</evidence>
<dbReference type="EMBL" id="LATX01002491">
    <property type="protein sequence ID" value="KTB28249.1"/>
    <property type="molecule type" value="Genomic_DNA"/>
</dbReference>
<dbReference type="CDD" id="cd23422">
    <property type="entry name" value="beta-trefoil_Ricin_MPL_CNL"/>
    <property type="match status" value="1"/>
</dbReference>
<accession>A0A0W0EVZ8</accession>
<dbReference type="Gene3D" id="2.80.10.50">
    <property type="match status" value="1"/>
</dbReference>